<dbReference type="PROSITE" id="PS50975">
    <property type="entry name" value="ATP_GRASP"/>
    <property type="match status" value="1"/>
</dbReference>
<dbReference type="OrthoDB" id="190266at2"/>
<evidence type="ECO:0000256" key="5">
    <source>
        <dbReference type="PROSITE-ProRule" id="PRU00409"/>
    </source>
</evidence>
<dbReference type="PANTHER" id="PTHR43334">
    <property type="entry name" value="ACETATE--COA LIGASE [ADP-FORMING]"/>
    <property type="match status" value="1"/>
</dbReference>
<accession>A0A3S2YZH2</accession>
<dbReference type="InterPro" id="IPR013815">
    <property type="entry name" value="ATP_grasp_subdomain_1"/>
</dbReference>
<evidence type="ECO:0000259" key="7">
    <source>
        <dbReference type="PROSITE" id="PS50975"/>
    </source>
</evidence>
<dbReference type="SUPFAM" id="SSF52210">
    <property type="entry name" value="Succinyl-CoA synthetase domains"/>
    <property type="match status" value="2"/>
</dbReference>
<keyword evidence="2 5" id="KW-0547">Nucleotide-binding</keyword>
<evidence type="ECO:0000313" key="9">
    <source>
        <dbReference type="Proteomes" id="UP000283128"/>
    </source>
</evidence>
<dbReference type="GO" id="GO:0016874">
    <property type="term" value="F:ligase activity"/>
    <property type="evidence" value="ECO:0007669"/>
    <property type="project" value="UniProtKB-KW"/>
</dbReference>
<feature type="compositionally biased region" description="Basic residues" evidence="6">
    <location>
        <begin position="59"/>
        <end position="69"/>
    </location>
</feature>
<dbReference type="InterPro" id="IPR036291">
    <property type="entry name" value="NAD(P)-bd_dom_sf"/>
</dbReference>
<dbReference type="Gene3D" id="3.40.50.261">
    <property type="entry name" value="Succinyl-CoA synthetase domains"/>
    <property type="match status" value="2"/>
</dbReference>
<dbReference type="Pfam" id="PF13380">
    <property type="entry name" value="CoA_binding_2"/>
    <property type="match status" value="1"/>
</dbReference>
<keyword evidence="3 5" id="KW-0067">ATP-binding</keyword>
<dbReference type="InterPro" id="IPR051538">
    <property type="entry name" value="Acyl-CoA_Synth/Transferase"/>
</dbReference>
<dbReference type="GO" id="GO:0046872">
    <property type="term" value="F:metal ion binding"/>
    <property type="evidence" value="ECO:0007669"/>
    <property type="project" value="InterPro"/>
</dbReference>
<feature type="domain" description="ATP-grasp" evidence="7">
    <location>
        <begin position="598"/>
        <end position="634"/>
    </location>
</feature>
<comment type="caution">
    <text evidence="8">The sequence shown here is derived from an EMBL/GenBank/DDBJ whole genome shotgun (WGS) entry which is preliminary data.</text>
</comment>
<protein>
    <submittedName>
        <fullName evidence="8">CoA-binding protein</fullName>
    </submittedName>
</protein>
<dbReference type="Pfam" id="PF13607">
    <property type="entry name" value="Succ_CoA_lig"/>
    <property type="match status" value="1"/>
</dbReference>
<feature type="region of interest" description="Disordered" evidence="6">
    <location>
        <begin position="41"/>
        <end position="80"/>
    </location>
</feature>
<evidence type="ECO:0000256" key="6">
    <source>
        <dbReference type="SAM" id="MobiDB-lite"/>
    </source>
</evidence>
<dbReference type="Gene3D" id="3.30.1490.20">
    <property type="entry name" value="ATP-grasp fold, A domain"/>
    <property type="match status" value="1"/>
</dbReference>
<dbReference type="Proteomes" id="UP000283128">
    <property type="component" value="Unassembled WGS sequence"/>
</dbReference>
<dbReference type="InterPro" id="IPR016102">
    <property type="entry name" value="Succinyl-CoA_synth-like"/>
</dbReference>
<dbReference type="SMART" id="SM00881">
    <property type="entry name" value="CoA_binding"/>
    <property type="match status" value="1"/>
</dbReference>
<dbReference type="SUPFAM" id="SSF56059">
    <property type="entry name" value="Glutathione synthetase ATP-binding domain-like"/>
    <property type="match status" value="1"/>
</dbReference>
<feature type="region of interest" description="Disordered" evidence="6">
    <location>
        <begin position="1"/>
        <end position="29"/>
    </location>
</feature>
<dbReference type="PANTHER" id="PTHR43334:SF1">
    <property type="entry name" value="3-HYDROXYPROPIONATE--COA LIGASE [ADP-FORMING]"/>
    <property type="match status" value="1"/>
</dbReference>
<comment type="similarity">
    <text evidence="4">In the N-terminal section; belongs to the acetate CoA ligase alpha subunit family.</text>
</comment>
<dbReference type="InterPro" id="IPR011761">
    <property type="entry name" value="ATP-grasp"/>
</dbReference>
<reference evidence="8 9" key="1">
    <citation type="submission" date="2019-01" db="EMBL/GenBank/DDBJ databases">
        <title>Genome sequences of Streptomyces and Rhizobium isolates collected from root and soil.</title>
        <authorList>
            <person name="Chhettri S."/>
            <person name="Sevigny J.L."/>
            <person name="Sen A."/>
            <person name="Ennis N."/>
            <person name="Tisa L."/>
        </authorList>
    </citation>
    <scope>NUCLEOTIDE SEQUENCE [LARGE SCALE GENOMIC DNA]</scope>
    <source>
        <strain evidence="8 9">San01</strain>
    </source>
</reference>
<dbReference type="InterPro" id="IPR032875">
    <property type="entry name" value="Succ_CoA_lig_flav_dom"/>
</dbReference>
<gene>
    <name evidence="8" type="ORF">EOT10_19375</name>
</gene>
<dbReference type="EMBL" id="RZYA01000008">
    <property type="protein sequence ID" value="RVU23195.1"/>
    <property type="molecule type" value="Genomic_DNA"/>
</dbReference>
<dbReference type="InterPro" id="IPR003781">
    <property type="entry name" value="CoA-bd"/>
</dbReference>
<proteinExistence type="inferred from homology"/>
<evidence type="ECO:0000256" key="2">
    <source>
        <dbReference type="ARBA" id="ARBA00022741"/>
    </source>
</evidence>
<evidence type="ECO:0000313" key="8">
    <source>
        <dbReference type="EMBL" id="RVU23195.1"/>
    </source>
</evidence>
<dbReference type="SUPFAM" id="SSF51735">
    <property type="entry name" value="NAD(P)-binding Rossmann-fold domains"/>
    <property type="match status" value="1"/>
</dbReference>
<dbReference type="FunFam" id="3.30.1490.20:FF:000020">
    <property type="entry name" value="Protein lysine acetyltransferase"/>
    <property type="match status" value="1"/>
</dbReference>
<name>A0A3S2YZH2_9ACTN</name>
<dbReference type="AlphaFoldDB" id="A0A3S2YZH2"/>
<dbReference type="Gene3D" id="3.30.470.20">
    <property type="entry name" value="ATP-grasp fold, B domain"/>
    <property type="match status" value="1"/>
</dbReference>
<sequence>MDQRHGGPAASPPEPVLRHRRAPAQVPRPARVRLGAVHAIRQHPDPGQGHGGALLGPARHVHGGHHRRVPGAAPQGVGQREVAVQQRLPGAGDRVTATVDFEKDAAAKITRGITGLLRPKTIAVIGASPERHTLGNQVLRNLRTFGFAGMVVPVHPRADVLEGYPAVPAVAKLPDDVDVAVVSVRASRAAGVLRELAARGCPAAVLPAAGFSEEELAALRSVLEELQIVVNGPNCLGTLSAADAAPLWTAHIRGDFHTGNVALVTQSGSAAISVTTTSDLGFSRVISSGNELSLSAADYLSWLADDDETAAVGLVLESLKEPEKFRAAVRRVQAAGKRIVAVKVGRTSAGGRATQAHTGALVTGYDAYRALFRQLGVPLVRDYDELVTTLQLYSGLGSRPVGGNRLAVMSISGGQSALACDIATEVGATIADFAPATVERVRAALPGTTGENPVDIGASIDKEARRTAPAVEAVGEDPAVDAVVVVQDAQEKLPLTPRHDYLEHIRQIVDGARPSAKPVVLVSSTASPVHPLLAELTAGTNVTILRGLEPALAALNTLGTVPRSAAEGTGPTVPAALLAELREEIAVHHGPLPHALVQRIVSAYGLPYVRSRLARDEDEAVTFAHDLGFPVVVKIASKDVPHRVDVGGVVVGIEDEDALRAAVRGIRERMRALPHAEVDGYEVQAAVTGSIEGILGFTREEPLGSLVVAGSGGSLAELVGDRAVDLAPVSPQGALDMIARTHLGRLLSGYRGLARPTDAGPLAEVIVRFGALAAELGDLIVEADLNPAFIREGTGEVTLVDALFIAR</sequence>
<evidence type="ECO:0000256" key="3">
    <source>
        <dbReference type="ARBA" id="ARBA00022840"/>
    </source>
</evidence>
<dbReference type="Gene3D" id="3.40.50.720">
    <property type="entry name" value="NAD(P)-binding Rossmann-like Domain"/>
    <property type="match status" value="1"/>
</dbReference>
<keyword evidence="1" id="KW-0436">Ligase</keyword>
<organism evidence="8 9">
    <name type="scientific">Streptomyces antnestii</name>
    <dbReference type="NCBI Taxonomy" id="2494256"/>
    <lineage>
        <taxon>Bacteria</taxon>
        <taxon>Bacillati</taxon>
        <taxon>Actinomycetota</taxon>
        <taxon>Actinomycetes</taxon>
        <taxon>Kitasatosporales</taxon>
        <taxon>Streptomycetaceae</taxon>
        <taxon>Streptomyces</taxon>
    </lineage>
</organism>
<evidence type="ECO:0000256" key="4">
    <source>
        <dbReference type="ARBA" id="ARBA00060888"/>
    </source>
</evidence>
<dbReference type="GO" id="GO:0005524">
    <property type="term" value="F:ATP binding"/>
    <property type="evidence" value="ECO:0007669"/>
    <property type="project" value="UniProtKB-UniRule"/>
</dbReference>
<dbReference type="Pfam" id="PF13549">
    <property type="entry name" value="ATP-grasp_5"/>
    <property type="match status" value="1"/>
</dbReference>
<evidence type="ECO:0000256" key="1">
    <source>
        <dbReference type="ARBA" id="ARBA00022598"/>
    </source>
</evidence>
<keyword evidence="9" id="KW-1185">Reference proteome</keyword>